<sequence length="101" mass="11166">MAVSLKSSSSRWAKSGEGQSWKQGSSVTARFLFLKYCNGLQQQQGSSAELNKKMGDGYSDNFFGFVEAQKVMRNPSPTLRLAARNINTKHAAVGRRTEYSP</sequence>
<dbReference type="InterPro" id="IPR007541">
    <property type="entry name" value="Uncharacterised_BSP"/>
</dbReference>
<dbReference type="PANTHER" id="PTHR33321:SF21">
    <property type="entry name" value="BASIC SECRETORY PROTEASE"/>
    <property type="match status" value="1"/>
</dbReference>
<accession>A0A6J5V7H0</accession>
<gene>
    <name evidence="2" type="ORF">CURHAP_LOCUS39592</name>
</gene>
<evidence type="ECO:0000313" key="2">
    <source>
        <dbReference type="EMBL" id="CAB4284151.1"/>
    </source>
</evidence>
<dbReference type="Pfam" id="PF04450">
    <property type="entry name" value="BSP"/>
    <property type="match status" value="1"/>
</dbReference>
<proteinExistence type="predicted"/>
<protein>
    <submittedName>
        <fullName evidence="2">Uncharacterized protein</fullName>
    </submittedName>
</protein>
<dbReference type="PANTHER" id="PTHR33321">
    <property type="match status" value="1"/>
</dbReference>
<dbReference type="EMBL" id="CAEKDK010000006">
    <property type="protein sequence ID" value="CAB4284151.1"/>
    <property type="molecule type" value="Genomic_DNA"/>
</dbReference>
<dbReference type="AlphaFoldDB" id="A0A6J5V7H0"/>
<evidence type="ECO:0000313" key="3">
    <source>
        <dbReference type="Proteomes" id="UP000507222"/>
    </source>
</evidence>
<feature type="region of interest" description="Disordered" evidence="1">
    <location>
        <begin position="1"/>
        <end position="24"/>
    </location>
</feature>
<organism evidence="2 3">
    <name type="scientific">Prunus armeniaca</name>
    <name type="common">Apricot</name>
    <name type="synonym">Armeniaca vulgaris</name>
    <dbReference type="NCBI Taxonomy" id="36596"/>
    <lineage>
        <taxon>Eukaryota</taxon>
        <taxon>Viridiplantae</taxon>
        <taxon>Streptophyta</taxon>
        <taxon>Embryophyta</taxon>
        <taxon>Tracheophyta</taxon>
        <taxon>Spermatophyta</taxon>
        <taxon>Magnoliopsida</taxon>
        <taxon>eudicotyledons</taxon>
        <taxon>Gunneridae</taxon>
        <taxon>Pentapetalae</taxon>
        <taxon>rosids</taxon>
        <taxon>fabids</taxon>
        <taxon>Rosales</taxon>
        <taxon>Rosaceae</taxon>
        <taxon>Amygdaloideae</taxon>
        <taxon>Amygdaleae</taxon>
        <taxon>Prunus</taxon>
    </lineage>
</organism>
<dbReference type="Proteomes" id="UP000507222">
    <property type="component" value="Unassembled WGS sequence"/>
</dbReference>
<feature type="compositionally biased region" description="Low complexity" evidence="1">
    <location>
        <begin position="1"/>
        <end position="15"/>
    </location>
</feature>
<name>A0A6J5V7H0_PRUAR</name>
<reference evidence="2 3" key="1">
    <citation type="submission" date="2020-05" db="EMBL/GenBank/DDBJ databases">
        <authorList>
            <person name="Campoy J."/>
            <person name="Schneeberger K."/>
            <person name="Spophaly S."/>
        </authorList>
    </citation>
    <scope>NUCLEOTIDE SEQUENCE [LARGE SCALE GENOMIC DNA]</scope>
    <source>
        <strain evidence="2">PruArmRojPasFocal</strain>
    </source>
</reference>
<evidence type="ECO:0000256" key="1">
    <source>
        <dbReference type="SAM" id="MobiDB-lite"/>
    </source>
</evidence>